<sequence>MRLLVLLISVATLINAIPMERQPHRSIFGQCKNTFKSMKSRMKGSQSAPNSRSAPFMDQGGSSMGFHHSVEDTSQEDQCQICMSDLKEDQEIIPFSTCRDHRFHTHCIHKWTQKYLHPTCPTCRAVDPVVEKYIQRRREQLESDPHKARLDNFDVLVELHGVSLGRLEALHHTSEGSNPLEPLDSLPGDPLARVEQLVEHNEDRLRCLTSNLNRRPRYLELQGANPEDLSARLDSLEQLLHHHGVWIKRLESGF</sequence>
<dbReference type="SUPFAM" id="SSF57850">
    <property type="entry name" value="RING/U-box"/>
    <property type="match status" value="1"/>
</dbReference>
<dbReference type="GO" id="GO:0008270">
    <property type="term" value="F:zinc ion binding"/>
    <property type="evidence" value="ECO:0007669"/>
    <property type="project" value="UniProtKB-KW"/>
</dbReference>
<evidence type="ECO:0000256" key="4">
    <source>
        <dbReference type="PROSITE-ProRule" id="PRU00175"/>
    </source>
</evidence>
<dbReference type="InterPro" id="IPR013083">
    <property type="entry name" value="Znf_RING/FYVE/PHD"/>
</dbReference>
<dbReference type="GO" id="GO:0016567">
    <property type="term" value="P:protein ubiquitination"/>
    <property type="evidence" value="ECO:0007669"/>
    <property type="project" value="TreeGrafter"/>
</dbReference>
<dbReference type="GO" id="GO:0061630">
    <property type="term" value="F:ubiquitin protein ligase activity"/>
    <property type="evidence" value="ECO:0007669"/>
    <property type="project" value="TreeGrafter"/>
</dbReference>
<evidence type="ECO:0000313" key="9">
    <source>
        <dbReference type="EMBL" id="PLW11962.1"/>
    </source>
</evidence>
<dbReference type="EMBL" id="PGCJ01000999">
    <property type="protein sequence ID" value="PLW11962.1"/>
    <property type="molecule type" value="Genomic_DNA"/>
</dbReference>
<dbReference type="InterPro" id="IPR001841">
    <property type="entry name" value="Znf_RING"/>
</dbReference>
<dbReference type="EMBL" id="PGCI01000492">
    <property type="protein sequence ID" value="PLW25993.1"/>
    <property type="molecule type" value="Genomic_DNA"/>
</dbReference>
<comment type="caution">
    <text evidence="11">The sequence shown here is derived from an EMBL/GenBank/DDBJ whole genome shotgun (WGS) entry which is preliminary data.</text>
</comment>
<gene>
    <name evidence="11" type="ORF">PCANC_23746</name>
    <name evidence="9" type="ORF">PCANC_24231</name>
    <name evidence="10" type="ORF">PCASD_25697</name>
    <name evidence="8" type="ORF">PCASD_26378</name>
</gene>
<evidence type="ECO:0000256" key="1">
    <source>
        <dbReference type="ARBA" id="ARBA00022723"/>
    </source>
</evidence>
<evidence type="ECO:0000313" key="8">
    <source>
        <dbReference type="EMBL" id="PLW07292.1"/>
    </source>
</evidence>
<feature type="signal peptide" evidence="6">
    <location>
        <begin position="1"/>
        <end position="16"/>
    </location>
</feature>
<reference evidence="12 13" key="1">
    <citation type="submission" date="2017-11" db="EMBL/GenBank/DDBJ databases">
        <title>De novo assembly and phasing of dikaryotic genomes from two isolates of Puccinia coronata f. sp. avenae, the causal agent of oat crown rust.</title>
        <authorList>
            <person name="Miller M.E."/>
            <person name="Zhang Y."/>
            <person name="Omidvar V."/>
            <person name="Sperschneider J."/>
            <person name="Schwessinger B."/>
            <person name="Raley C."/>
            <person name="Palmer J.M."/>
            <person name="Garnica D."/>
            <person name="Upadhyaya N."/>
            <person name="Rathjen J."/>
            <person name="Taylor J.M."/>
            <person name="Park R.F."/>
            <person name="Dodds P.N."/>
            <person name="Hirsch C.D."/>
            <person name="Kianian S.F."/>
            <person name="Figueroa M."/>
        </authorList>
    </citation>
    <scope>NUCLEOTIDE SEQUENCE [LARGE SCALE GENOMIC DNA]</scope>
    <source>
        <strain evidence="11">12NC29</strain>
        <strain evidence="8">12SD80</strain>
    </source>
</reference>
<dbReference type="EMBL" id="PGCJ01000268">
    <property type="protein sequence ID" value="PLW34895.1"/>
    <property type="molecule type" value="Genomic_DNA"/>
</dbReference>
<dbReference type="AlphaFoldDB" id="A0A2N5UAX9"/>
<protein>
    <recommendedName>
        <fullName evidence="7">RING-type domain-containing protein</fullName>
    </recommendedName>
</protein>
<feature type="domain" description="RING-type" evidence="7">
    <location>
        <begin position="79"/>
        <end position="124"/>
    </location>
</feature>
<dbReference type="PROSITE" id="PS50089">
    <property type="entry name" value="ZF_RING_2"/>
    <property type="match status" value="1"/>
</dbReference>
<evidence type="ECO:0000313" key="12">
    <source>
        <dbReference type="Proteomes" id="UP000235388"/>
    </source>
</evidence>
<dbReference type="EMBL" id="PGCI01001142">
    <property type="protein sequence ID" value="PLW07292.1"/>
    <property type="molecule type" value="Genomic_DNA"/>
</dbReference>
<dbReference type="PANTHER" id="PTHR45969:SF69">
    <property type="entry name" value="FINGER DOMAIN PROTEIN, PUTATIVE (AFU_ORTHOLOGUE AFUA_3G12190)-RELATED"/>
    <property type="match status" value="1"/>
</dbReference>
<evidence type="ECO:0000313" key="11">
    <source>
        <dbReference type="EMBL" id="PLW34895.1"/>
    </source>
</evidence>
<keyword evidence="2 4" id="KW-0863">Zinc-finger</keyword>
<evidence type="ECO:0000313" key="13">
    <source>
        <dbReference type="Proteomes" id="UP000235392"/>
    </source>
</evidence>
<proteinExistence type="predicted"/>
<feature type="chain" id="PRO_5015083832" description="RING-type domain-containing protein" evidence="6">
    <location>
        <begin position="17"/>
        <end position="254"/>
    </location>
</feature>
<evidence type="ECO:0000256" key="2">
    <source>
        <dbReference type="ARBA" id="ARBA00022771"/>
    </source>
</evidence>
<feature type="region of interest" description="Disordered" evidence="5">
    <location>
        <begin position="39"/>
        <end position="69"/>
    </location>
</feature>
<evidence type="ECO:0000313" key="10">
    <source>
        <dbReference type="EMBL" id="PLW25993.1"/>
    </source>
</evidence>
<dbReference type="PANTHER" id="PTHR45969">
    <property type="entry name" value="RING ZINC FINGER PROTEIN-RELATED"/>
    <property type="match status" value="1"/>
</dbReference>
<evidence type="ECO:0000256" key="3">
    <source>
        <dbReference type="ARBA" id="ARBA00022833"/>
    </source>
</evidence>
<keyword evidence="3" id="KW-0862">Zinc</keyword>
<dbReference type="OrthoDB" id="8062037at2759"/>
<dbReference type="Pfam" id="PF13639">
    <property type="entry name" value="zf-RING_2"/>
    <property type="match status" value="1"/>
</dbReference>
<evidence type="ECO:0000256" key="5">
    <source>
        <dbReference type="SAM" id="MobiDB-lite"/>
    </source>
</evidence>
<dbReference type="STRING" id="200324.A0A2N5UAX9"/>
<keyword evidence="1" id="KW-0479">Metal-binding</keyword>
<keyword evidence="12" id="KW-1185">Reference proteome</keyword>
<name>A0A2N5UAX9_9BASI</name>
<accession>A0A2N5UAX9</accession>
<dbReference type="Proteomes" id="UP000235392">
    <property type="component" value="Unassembled WGS sequence"/>
</dbReference>
<feature type="compositionally biased region" description="Polar residues" evidence="5">
    <location>
        <begin position="39"/>
        <end position="53"/>
    </location>
</feature>
<evidence type="ECO:0000259" key="7">
    <source>
        <dbReference type="PROSITE" id="PS50089"/>
    </source>
</evidence>
<dbReference type="Gene3D" id="3.30.40.10">
    <property type="entry name" value="Zinc/RING finger domain, C3HC4 (zinc finger)"/>
    <property type="match status" value="1"/>
</dbReference>
<evidence type="ECO:0000256" key="6">
    <source>
        <dbReference type="SAM" id="SignalP"/>
    </source>
</evidence>
<organism evidence="11 12">
    <name type="scientific">Puccinia coronata f. sp. avenae</name>
    <dbReference type="NCBI Taxonomy" id="200324"/>
    <lineage>
        <taxon>Eukaryota</taxon>
        <taxon>Fungi</taxon>
        <taxon>Dikarya</taxon>
        <taxon>Basidiomycota</taxon>
        <taxon>Pucciniomycotina</taxon>
        <taxon>Pucciniomycetes</taxon>
        <taxon>Pucciniales</taxon>
        <taxon>Pucciniaceae</taxon>
        <taxon>Puccinia</taxon>
    </lineage>
</organism>
<keyword evidence="6" id="KW-0732">Signal</keyword>
<dbReference type="Proteomes" id="UP000235388">
    <property type="component" value="Unassembled WGS sequence"/>
</dbReference>